<organism evidence="2 3">
    <name type="scientific">Schizophyllum amplum</name>
    <dbReference type="NCBI Taxonomy" id="97359"/>
    <lineage>
        <taxon>Eukaryota</taxon>
        <taxon>Fungi</taxon>
        <taxon>Dikarya</taxon>
        <taxon>Basidiomycota</taxon>
        <taxon>Agaricomycotina</taxon>
        <taxon>Agaricomycetes</taxon>
        <taxon>Agaricomycetidae</taxon>
        <taxon>Agaricales</taxon>
        <taxon>Schizophyllaceae</taxon>
        <taxon>Schizophyllum</taxon>
    </lineage>
</organism>
<protein>
    <submittedName>
        <fullName evidence="2">Uncharacterized protein</fullName>
    </submittedName>
</protein>
<reference evidence="2 3" key="1">
    <citation type="journal article" date="2019" name="New Phytol.">
        <title>Comparative genomics reveals unique wood-decay strategies and fruiting body development in the Schizophyllaceae.</title>
        <authorList>
            <person name="Almasi E."/>
            <person name="Sahu N."/>
            <person name="Krizsan K."/>
            <person name="Balint B."/>
            <person name="Kovacs G.M."/>
            <person name="Kiss B."/>
            <person name="Cseklye J."/>
            <person name="Drula E."/>
            <person name="Henrissat B."/>
            <person name="Nagy I."/>
            <person name="Chovatia M."/>
            <person name="Adam C."/>
            <person name="LaButti K."/>
            <person name="Lipzen A."/>
            <person name="Riley R."/>
            <person name="Grigoriev I.V."/>
            <person name="Nagy L.G."/>
        </authorList>
    </citation>
    <scope>NUCLEOTIDE SEQUENCE [LARGE SCALE GENOMIC DNA]</scope>
    <source>
        <strain evidence="2 3">NL-1724</strain>
    </source>
</reference>
<dbReference type="Proteomes" id="UP000320762">
    <property type="component" value="Unassembled WGS sequence"/>
</dbReference>
<dbReference type="AlphaFoldDB" id="A0A550C4M2"/>
<evidence type="ECO:0000256" key="1">
    <source>
        <dbReference type="SAM" id="MobiDB-lite"/>
    </source>
</evidence>
<gene>
    <name evidence="2" type="ORF">BD626DRAFT_539204</name>
</gene>
<name>A0A550C4M2_9AGAR</name>
<proteinExistence type="predicted"/>
<feature type="compositionally biased region" description="Basic and acidic residues" evidence="1">
    <location>
        <begin position="50"/>
        <end position="70"/>
    </location>
</feature>
<dbReference type="EMBL" id="VDMD01000026">
    <property type="protein sequence ID" value="TRM59748.1"/>
    <property type="molecule type" value="Genomic_DNA"/>
</dbReference>
<evidence type="ECO:0000313" key="3">
    <source>
        <dbReference type="Proteomes" id="UP000320762"/>
    </source>
</evidence>
<evidence type="ECO:0000313" key="2">
    <source>
        <dbReference type="EMBL" id="TRM59748.1"/>
    </source>
</evidence>
<accession>A0A550C4M2</accession>
<comment type="caution">
    <text evidence="2">The sequence shown here is derived from an EMBL/GenBank/DDBJ whole genome shotgun (WGS) entry which is preliminary data.</text>
</comment>
<keyword evidence="3" id="KW-1185">Reference proteome</keyword>
<feature type="region of interest" description="Disordered" evidence="1">
    <location>
        <begin position="35"/>
        <end position="76"/>
    </location>
</feature>
<sequence length="152" mass="16980">MSGRRTARMTTGPEYFFKKHPHLQGLQRVEDMASRGPNFAGRASPALGRSDTDSMSEHDTSECTHSEVHSARSSLNSHHPHLWYPGPIINANGEEEYEIERFVDCGVSEEGDVLYLAFSSEGPPRSRPSEAPGCAGGELRCWSKRRRTFDGW</sequence>